<sequence length="444" mass="50691">MGKITTHGDVAFGHGSGAAFAYGKGKDVLPHSIIKVEDKDSSKIAKWGDDNAYPERFMKALSLNGAGGSGVRFMKSTHYGQGLQLYNRTVEDGKEKKMLLDVNAYPEIKEFINRIKGKRFSTEKIADLETFYIAFPEFILSKDFNKIVSVRRQPAAKIRYEKINEKTGLIENVYFCHKWTSGTTEDSEYVEKIPVIDSYWHAEQVKEYCKKKKIYKFIMPIFYPLMHETYYPEVDWHAVYRNGWMDVANSIPEYKKSLFENQLNLKYMVYISEEYFLRMYKNEWDDYTAEKKKELRDQLTIAIDDHLSGNKNAGKSIQSVVYKDANDQWVKGIEVTPIDNALKDGSYLPEATAANSEIMFAIGVDPSLLGAGIPGGKMNTGSGSDKREAFSILTSLFKTKREISLEPWNLIRDYNGWPSDIEFDFANTELTTLDVNPTGTETTL</sequence>
<organism evidence="1 2">
    <name type="scientific">Maribacter dokdonensis</name>
    <dbReference type="NCBI Taxonomy" id="320912"/>
    <lineage>
        <taxon>Bacteria</taxon>
        <taxon>Pseudomonadati</taxon>
        <taxon>Bacteroidota</taxon>
        <taxon>Flavobacteriia</taxon>
        <taxon>Flavobacteriales</taxon>
        <taxon>Flavobacteriaceae</taxon>
        <taxon>Maribacter</taxon>
    </lineage>
</organism>
<dbReference type="EMBL" id="LT629754">
    <property type="protein sequence ID" value="SDT15838.1"/>
    <property type="molecule type" value="Genomic_DNA"/>
</dbReference>
<evidence type="ECO:0000313" key="2">
    <source>
        <dbReference type="Proteomes" id="UP000199574"/>
    </source>
</evidence>
<reference evidence="1 2" key="1">
    <citation type="submission" date="2016-10" db="EMBL/GenBank/DDBJ databases">
        <authorList>
            <person name="Varghese N."/>
            <person name="Submissions S."/>
        </authorList>
    </citation>
    <scope>NUCLEOTIDE SEQUENCE [LARGE SCALE GENOMIC DNA]</scope>
    <source>
        <strain evidence="1 2">MAR_2009_60</strain>
    </source>
</reference>
<dbReference type="RefSeq" id="WP_091607041.1">
    <property type="nucleotide sequence ID" value="NZ_LT629754.1"/>
</dbReference>
<accession>A0ABY0UTM3</accession>
<name>A0ABY0UTM3_9FLAO</name>
<proteinExistence type="predicted"/>
<evidence type="ECO:0000313" key="1">
    <source>
        <dbReference type="EMBL" id="SDT15838.1"/>
    </source>
</evidence>
<protein>
    <submittedName>
        <fullName evidence="1">Uncharacterized protein</fullName>
    </submittedName>
</protein>
<dbReference type="GeneID" id="90590676"/>
<dbReference type="Proteomes" id="UP000199574">
    <property type="component" value="Chromosome I"/>
</dbReference>
<gene>
    <name evidence="1" type="ORF">SAMN05192545_2901</name>
</gene>
<keyword evidence="2" id="KW-1185">Reference proteome</keyword>